<feature type="compositionally biased region" description="Basic and acidic residues" evidence="1">
    <location>
        <begin position="108"/>
        <end position="118"/>
    </location>
</feature>
<dbReference type="STRING" id="1043005.A0A074Z2R6"/>
<evidence type="ECO:0000313" key="2">
    <source>
        <dbReference type="EMBL" id="KER00598.1"/>
    </source>
</evidence>
<dbReference type="OrthoDB" id="3870225at2759"/>
<feature type="compositionally biased region" description="Polar residues" evidence="1">
    <location>
        <begin position="50"/>
        <end position="66"/>
    </location>
</feature>
<dbReference type="AlphaFoldDB" id="A0A074Z2R6"/>
<evidence type="ECO:0000256" key="1">
    <source>
        <dbReference type="SAM" id="MobiDB-lite"/>
    </source>
</evidence>
<gene>
    <name evidence="2" type="ORF">AUEXF2481DRAFT_145029</name>
</gene>
<feature type="compositionally biased region" description="Basic residues" evidence="1">
    <location>
        <begin position="94"/>
        <end position="107"/>
    </location>
</feature>
<evidence type="ECO:0000313" key="3">
    <source>
        <dbReference type="Proteomes" id="UP000030641"/>
    </source>
</evidence>
<organism evidence="2 3">
    <name type="scientific">Aureobasidium subglaciale (strain EXF-2481)</name>
    <name type="common">Aureobasidium pullulans var. subglaciale</name>
    <dbReference type="NCBI Taxonomy" id="1043005"/>
    <lineage>
        <taxon>Eukaryota</taxon>
        <taxon>Fungi</taxon>
        <taxon>Dikarya</taxon>
        <taxon>Ascomycota</taxon>
        <taxon>Pezizomycotina</taxon>
        <taxon>Dothideomycetes</taxon>
        <taxon>Dothideomycetidae</taxon>
        <taxon>Dothideales</taxon>
        <taxon>Saccotheciaceae</taxon>
        <taxon>Aureobasidium</taxon>
    </lineage>
</organism>
<keyword evidence="3" id="KW-1185">Reference proteome</keyword>
<dbReference type="InParanoid" id="A0A074Z2R6"/>
<dbReference type="RefSeq" id="XP_013349107.1">
    <property type="nucleotide sequence ID" value="XM_013493653.1"/>
</dbReference>
<dbReference type="OMA" id="CCKYQES"/>
<dbReference type="HOGENOM" id="CLU_855246_0_0_1"/>
<reference evidence="2 3" key="1">
    <citation type="journal article" date="2014" name="BMC Genomics">
        <title>Genome sequencing of four Aureobasidium pullulans varieties: biotechnological potential, stress tolerance, and description of new species.</title>
        <authorList>
            <person name="Gostin Ar C."/>
            <person name="Ohm R.A."/>
            <person name="Kogej T."/>
            <person name="Sonjak S."/>
            <person name="Turk M."/>
            <person name="Zajc J."/>
            <person name="Zalar P."/>
            <person name="Grube M."/>
            <person name="Sun H."/>
            <person name="Han J."/>
            <person name="Sharma A."/>
            <person name="Chiniquy J."/>
            <person name="Ngan C.Y."/>
            <person name="Lipzen A."/>
            <person name="Barry K."/>
            <person name="Grigoriev I.V."/>
            <person name="Gunde-Cimerman N."/>
        </authorList>
    </citation>
    <scope>NUCLEOTIDE SEQUENCE [LARGE SCALE GENOMIC DNA]</scope>
    <source>
        <strain evidence="2 3">EXF-2481</strain>
    </source>
</reference>
<proteinExistence type="predicted"/>
<dbReference type="EMBL" id="KL584749">
    <property type="protein sequence ID" value="KER00598.1"/>
    <property type="molecule type" value="Genomic_DNA"/>
</dbReference>
<feature type="region of interest" description="Disordered" evidence="1">
    <location>
        <begin position="1"/>
        <end position="118"/>
    </location>
</feature>
<name>A0A074Z2R6_AURSE</name>
<feature type="compositionally biased region" description="Low complexity" evidence="1">
    <location>
        <begin position="7"/>
        <end position="22"/>
    </location>
</feature>
<sequence>MFKIGPDSSSSSALSSRAASLSDESEWVPGPGTNDDETEGPPEVPPKFTPSRTTPYIRTPQRSMSQGLGDLKSFWSDTSEESMTARKVTPVRNNPRKVTPRRSASQRHRAEVDHVDTPSRSRAFQRYGMTSNDARAEVANLLFSESDYASDDGAMYSVREEDSELKRLISEEDSDPVHSISEESSIEEALLPPPLINMKHYCREPKMWQYGPRPTLAYDISKVDPLSLGTIPVRPLPPLAIHADFQTHRENWGLPLLRMRCPNDSHRHPHHCYDWHAQKLNCLEEHEGDCQLCGGSCCSVKAYTRLLAEDPRPNPIIPPKYRVMYQNDIDRVEAIKPLATDPWERMLKCSDCYRHVCPDCAGRCMKSDCLRVICKSCGAPNPWIHCQCDGAPKGQIKISYLD</sequence>
<dbReference type="GeneID" id="25362101"/>
<dbReference type="Proteomes" id="UP000030641">
    <property type="component" value="Unassembled WGS sequence"/>
</dbReference>
<protein>
    <submittedName>
        <fullName evidence="2">Uncharacterized protein</fullName>
    </submittedName>
</protein>
<accession>A0A074Z2R6</accession>